<dbReference type="OrthoDB" id="9810250at2"/>
<dbReference type="eggNOG" id="COG1309">
    <property type="taxonomic scope" value="Bacteria"/>
</dbReference>
<proteinExistence type="predicted"/>
<evidence type="ECO:0008006" key="3">
    <source>
        <dbReference type="Google" id="ProtNLM"/>
    </source>
</evidence>
<dbReference type="STRING" id="168384.SAMN05660368_01121"/>
<gene>
    <name evidence="1" type="ORF">BRYFOR_06803</name>
</gene>
<name>C6LDV4_9FIRM</name>
<dbReference type="EMBL" id="ACCL02000007">
    <property type="protein sequence ID" value="EET61158.1"/>
    <property type="molecule type" value="Genomic_DNA"/>
</dbReference>
<evidence type="ECO:0000313" key="1">
    <source>
        <dbReference type="EMBL" id="EET61158.1"/>
    </source>
</evidence>
<dbReference type="RefSeq" id="WP_006861596.1">
    <property type="nucleotide sequence ID" value="NZ_ACCL02000007.1"/>
</dbReference>
<reference evidence="1" key="1">
    <citation type="submission" date="2009-07" db="EMBL/GenBank/DDBJ databases">
        <authorList>
            <person name="Weinstock G."/>
            <person name="Sodergren E."/>
            <person name="Clifton S."/>
            <person name="Fulton L."/>
            <person name="Fulton B."/>
            <person name="Courtney L."/>
            <person name="Fronick C."/>
            <person name="Harrison M."/>
            <person name="Strong C."/>
            <person name="Farmer C."/>
            <person name="Delahaunty K."/>
            <person name="Markovic C."/>
            <person name="Hall O."/>
            <person name="Minx P."/>
            <person name="Tomlinson C."/>
            <person name="Mitreva M."/>
            <person name="Nelson J."/>
            <person name="Hou S."/>
            <person name="Wollam A."/>
            <person name="Pepin K.H."/>
            <person name="Johnson M."/>
            <person name="Bhonagiri V."/>
            <person name="Nash W.E."/>
            <person name="Warren W."/>
            <person name="Chinwalla A."/>
            <person name="Mardis E.R."/>
            <person name="Wilson R.K."/>
        </authorList>
    </citation>
    <scope>NUCLEOTIDE SEQUENCE [LARGE SCALE GENOMIC DNA]</scope>
    <source>
        <strain evidence="1">DSM 14469</strain>
    </source>
</reference>
<accession>C6LDV4</accession>
<dbReference type="Proteomes" id="UP000005561">
    <property type="component" value="Unassembled WGS sequence"/>
</dbReference>
<organism evidence="1 2">
    <name type="scientific">Marvinbryantia formatexigens DSM 14469</name>
    <dbReference type="NCBI Taxonomy" id="478749"/>
    <lineage>
        <taxon>Bacteria</taxon>
        <taxon>Bacillati</taxon>
        <taxon>Bacillota</taxon>
        <taxon>Clostridia</taxon>
        <taxon>Lachnospirales</taxon>
        <taxon>Lachnospiraceae</taxon>
        <taxon>Marvinbryantia</taxon>
    </lineage>
</organism>
<dbReference type="AlphaFoldDB" id="C6LDV4"/>
<dbReference type="SUPFAM" id="SSF46689">
    <property type="entry name" value="Homeodomain-like"/>
    <property type="match status" value="1"/>
</dbReference>
<dbReference type="InterPro" id="IPR009057">
    <property type="entry name" value="Homeodomain-like_sf"/>
</dbReference>
<sequence length="190" mass="22565">MNPYQYITNIEKKVNTDAQCALQKALIDLNQRKEIHAISVKELCNQAHVARSTFYSYYDNVMQLKEEIEDILLYQLLEVNEDFGRTAIDFKSGFPFFQNTCHLIEQNKQVFYAFLIANPNIQFIQKWQTGIKYHFWNQLFQDKSIKNENMILEMVSTLSISAFVYWLKNPYDVDIDSMNKLIIKSFEIFK</sequence>
<keyword evidence="2" id="KW-1185">Reference proteome</keyword>
<dbReference type="Gene3D" id="1.10.357.10">
    <property type="entry name" value="Tetracycline Repressor, domain 2"/>
    <property type="match status" value="1"/>
</dbReference>
<protein>
    <recommendedName>
        <fullName evidence="3">HTH tetR-type domain-containing protein</fullName>
    </recommendedName>
</protein>
<evidence type="ECO:0000313" key="2">
    <source>
        <dbReference type="Proteomes" id="UP000005561"/>
    </source>
</evidence>
<comment type="caution">
    <text evidence="1">The sequence shown here is derived from an EMBL/GenBank/DDBJ whole genome shotgun (WGS) entry which is preliminary data.</text>
</comment>